<keyword evidence="8" id="KW-1185">Reference proteome</keyword>
<dbReference type="Proteomes" id="UP001595789">
    <property type="component" value="Unassembled WGS sequence"/>
</dbReference>
<keyword evidence="5 6" id="KW-0472">Membrane</keyword>
<dbReference type="Pfam" id="PF03706">
    <property type="entry name" value="LPG_synthase_TM"/>
    <property type="match status" value="1"/>
</dbReference>
<feature type="transmembrane region" description="Helical" evidence="6">
    <location>
        <begin position="41"/>
        <end position="61"/>
    </location>
</feature>
<dbReference type="InterPro" id="IPR022791">
    <property type="entry name" value="L-PG_synthase/AglD"/>
</dbReference>
<feature type="transmembrane region" description="Helical" evidence="6">
    <location>
        <begin position="247"/>
        <end position="264"/>
    </location>
</feature>
<dbReference type="EMBL" id="JBHSBW010000011">
    <property type="protein sequence ID" value="MFC4212080.1"/>
    <property type="molecule type" value="Genomic_DNA"/>
</dbReference>
<evidence type="ECO:0000256" key="1">
    <source>
        <dbReference type="ARBA" id="ARBA00004651"/>
    </source>
</evidence>
<comment type="caution">
    <text evidence="7">The sequence shown here is derived from an EMBL/GenBank/DDBJ whole genome shotgun (WGS) entry which is preliminary data.</text>
</comment>
<evidence type="ECO:0000256" key="6">
    <source>
        <dbReference type="SAM" id="Phobius"/>
    </source>
</evidence>
<keyword evidence="3 6" id="KW-0812">Transmembrane</keyword>
<evidence type="ECO:0000256" key="4">
    <source>
        <dbReference type="ARBA" id="ARBA00022989"/>
    </source>
</evidence>
<evidence type="ECO:0000313" key="7">
    <source>
        <dbReference type="EMBL" id="MFC4212080.1"/>
    </source>
</evidence>
<dbReference type="PANTHER" id="PTHR39087:SF2">
    <property type="entry name" value="UPF0104 MEMBRANE PROTEIN MJ1595"/>
    <property type="match status" value="1"/>
</dbReference>
<evidence type="ECO:0000256" key="2">
    <source>
        <dbReference type="ARBA" id="ARBA00022475"/>
    </source>
</evidence>
<sequence length="328" mass="37227">MLNLKSVLKYLFLFCMGIGILYLAFKDQNLGQIWAEIKNANFLWVALSAISVWIAHVLRALRWRMLFHSINYNVTFWNTYHAVIIGYLANLALPRFGEIGRCSVMLKSEKVPMFASIGTVITERLFDMFMLLLSALLMLIFQYDLVSDFLFNSIYVNIAAKIHSINYLWSIVLIVLILCIILAAIYFIRKALNKKFLRIYVGLKQGFNSYSNLQNKSLFITYTLGIWVFYFSSMYLAFSAIQATSGLGLNVGFTALVFSSFAMVAPVQGGLGVFHWMVAQALVLYAVPFKDGLAYATILHSSQFLLTIILGCLSLLLVFSKRIKTNHI</sequence>
<reference evidence="8" key="1">
    <citation type="journal article" date="2019" name="Int. J. Syst. Evol. Microbiol.">
        <title>The Global Catalogue of Microorganisms (GCM) 10K type strain sequencing project: providing services to taxonomists for standard genome sequencing and annotation.</title>
        <authorList>
            <consortium name="The Broad Institute Genomics Platform"/>
            <consortium name="The Broad Institute Genome Sequencing Center for Infectious Disease"/>
            <person name="Wu L."/>
            <person name="Ma J."/>
        </authorList>
    </citation>
    <scope>NUCLEOTIDE SEQUENCE [LARGE SCALE GENOMIC DNA]</scope>
    <source>
        <strain evidence="8">CCM 8691</strain>
    </source>
</reference>
<evidence type="ECO:0000256" key="5">
    <source>
        <dbReference type="ARBA" id="ARBA00023136"/>
    </source>
</evidence>
<protein>
    <submittedName>
        <fullName evidence="7">Lysylphosphatidylglycerol synthase transmembrane domain-containing protein</fullName>
    </submittedName>
</protein>
<evidence type="ECO:0000256" key="3">
    <source>
        <dbReference type="ARBA" id="ARBA00022692"/>
    </source>
</evidence>
<feature type="transmembrane region" description="Helical" evidence="6">
    <location>
        <begin position="219"/>
        <end position="241"/>
    </location>
</feature>
<feature type="transmembrane region" description="Helical" evidence="6">
    <location>
        <begin position="7"/>
        <end position="25"/>
    </location>
</feature>
<feature type="transmembrane region" description="Helical" evidence="6">
    <location>
        <begin position="293"/>
        <end position="319"/>
    </location>
</feature>
<feature type="transmembrane region" description="Helical" evidence="6">
    <location>
        <begin position="167"/>
        <end position="188"/>
    </location>
</feature>
<comment type="subcellular location">
    <subcellularLocation>
        <location evidence="1">Cell membrane</location>
        <topology evidence="1">Multi-pass membrane protein</topology>
    </subcellularLocation>
</comment>
<name>A0ABV8PBS6_9SPHI</name>
<keyword evidence="2" id="KW-1003">Cell membrane</keyword>
<proteinExistence type="predicted"/>
<organism evidence="7 8">
    <name type="scientific">Pedobacter lithocola</name>
    <dbReference type="NCBI Taxonomy" id="1908239"/>
    <lineage>
        <taxon>Bacteria</taxon>
        <taxon>Pseudomonadati</taxon>
        <taxon>Bacteroidota</taxon>
        <taxon>Sphingobacteriia</taxon>
        <taxon>Sphingobacteriales</taxon>
        <taxon>Sphingobacteriaceae</taxon>
        <taxon>Pedobacter</taxon>
    </lineage>
</organism>
<dbReference type="PANTHER" id="PTHR39087">
    <property type="entry name" value="UPF0104 MEMBRANE PROTEIN MJ1595"/>
    <property type="match status" value="1"/>
</dbReference>
<keyword evidence="4 6" id="KW-1133">Transmembrane helix</keyword>
<dbReference type="RefSeq" id="WP_378985736.1">
    <property type="nucleotide sequence ID" value="NZ_JBHSBW010000011.1"/>
</dbReference>
<gene>
    <name evidence="7" type="ORF">ACFOWA_12845</name>
</gene>
<dbReference type="NCBIfam" id="TIGR00374">
    <property type="entry name" value="flippase-like domain"/>
    <property type="match status" value="1"/>
</dbReference>
<feature type="transmembrane region" description="Helical" evidence="6">
    <location>
        <begin position="125"/>
        <end position="143"/>
    </location>
</feature>
<evidence type="ECO:0000313" key="8">
    <source>
        <dbReference type="Proteomes" id="UP001595789"/>
    </source>
</evidence>
<accession>A0ABV8PBS6</accession>